<evidence type="ECO:0008006" key="4">
    <source>
        <dbReference type="Google" id="ProtNLM"/>
    </source>
</evidence>
<evidence type="ECO:0000256" key="1">
    <source>
        <dbReference type="SAM" id="SignalP"/>
    </source>
</evidence>
<dbReference type="PROSITE" id="PS51257">
    <property type="entry name" value="PROKAR_LIPOPROTEIN"/>
    <property type="match status" value="1"/>
</dbReference>
<evidence type="ECO:0000313" key="2">
    <source>
        <dbReference type="EMBL" id="SMF60600.1"/>
    </source>
</evidence>
<keyword evidence="1" id="KW-0732">Signal</keyword>
<keyword evidence="3" id="KW-1185">Reference proteome</keyword>
<dbReference type="AlphaFoldDB" id="A0A1X7FXR7"/>
<sequence length="124" mass="13074">MRLRHNPPMRALILLLLLTACGASPEAAEQAMAPDADSGRIECALAGAAEFAPRCTLERMAEPEGLILVIRAPDGGFRRLQVVQDGRGVVTADGSETALVTPIGGNRIEVAVGADRYRLPATVK</sequence>
<gene>
    <name evidence="2" type="ORF">SAMN06295910_0031</name>
</gene>
<dbReference type="STRING" id="941907.SAMN06295910_0031"/>
<organism evidence="2 3">
    <name type="scientific">Allosphingosinicella indica</name>
    <dbReference type="NCBI Taxonomy" id="941907"/>
    <lineage>
        <taxon>Bacteria</taxon>
        <taxon>Pseudomonadati</taxon>
        <taxon>Pseudomonadota</taxon>
        <taxon>Alphaproteobacteria</taxon>
        <taxon>Sphingomonadales</taxon>
        <taxon>Sphingomonadaceae</taxon>
        <taxon>Allosphingosinicella</taxon>
    </lineage>
</organism>
<feature type="signal peptide" evidence="1">
    <location>
        <begin position="1"/>
        <end position="27"/>
    </location>
</feature>
<name>A0A1X7FXR7_9SPHN</name>
<evidence type="ECO:0000313" key="3">
    <source>
        <dbReference type="Proteomes" id="UP000192934"/>
    </source>
</evidence>
<dbReference type="EMBL" id="LT840185">
    <property type="protein sequence ID" value="SMF60600.1"/>
    <property type="molecule type" value="Genomic_DNA"/>
</dbReference>
<protein>
    <recommendedName>
        <fullName evidence="4">Lipoprotein</fullName>
    </recommendedName>
</protein>
<accession>A0A1X7FXR7</accession>
<feature type="chain" id="PRO_5013072731" description="Lipoprotein" evidence="1">
    <location>
        <begin position="28"/>
        <end position="124"/>
    </location>
</feature>
<reference evidence="3" key="1">
    <citation type="submission" date="2017-04" db="EMBL/GenBank/DDBJ databases">
        <authorList>
            <person name="Varghese N."/>
            <person name="Submissions S."/>
        </authorList>
    </citation>
    <scope>NUCLEOTIDE SEQUENCE [LARGE SCALE GENOMIC DNA]</scope>
    <source>
        <strain evidence="3">Dd16</strain>
    </source>
</reference>
<dbReference type="Proteomes" id="UP000192934">
    <property type="component" value="Chromosome I"/>
</dbReference>
<proteinExistence type="predicted"/>